<reference evidence="8 9" key="1">
    <citation type="submission" date="2020-04" db="EMBL/GenBank/DDBJ databases">
        <title>Genome-Wide Identification of 5-Methylcytosine Sites in Bacterial Genomes By High-Throughput Sequencing of MspJI Restriction Fragments.</title>
        <authorList>
            <person name="Wu V."/>
        </authorList>
    </citation>
    <scope>NUCLEOTIDE SEQUENCE [LARGE SCALE GENOMIC DNA]</scope>
    <source>
        <strain evidence="8 9">S2</strain>
    </source>
</reference>
<name>A0A6H1PAG5_PRIMG</name>
<dbReference type="EMBL" id="CP051128">
    <property type="protein sequence ID" value="QIZ10576.1"/>
    <property type="molecule type" value="Genomic_DNA"/>
</dbReference>
<protein>
    <submittedName>
        <fullName evidence="8">GtrA family protein</fullName>
    </submittedName>
</protein>
<evidence type="ECO:0000256" key="4">
    <source>
        <dbReference type="ARBA" id="ARBA00022989"/>
    </source>
</evidence>
<feature type="domain" description="GtrA/DPMS transmembrane" evidence="7">
    <location>
        <begin position="7"/>
        <end position="130"/>
    </location>
</feature>
<keyword evidence="3 6" id="KW-0812">Transmembrane</keyword>
<comment type="subcellular location">
    <subcellularLocation>
        <location evidence="1">Membrane</location>
        <topology evidence="1">Multi-pass membrane protein</topology>
    </subcellularLocation>
</comment>
<comment type="similarity">
    <text evidence="2">Belongs to the GtrA family.</text>
</comment>
<keyword evidence="4 6" id="KW-1133">Transmembrane helix</keyword>
<feature type="transmembrane region" description="Helical" evidence="6">
    <location>
        <begin position="106"/>
        <end position="124"/>
    </location>
</feature>
<feature type="transmembrane region" description="Helical" evidence="6">
    <location>
        <begin position="64"/>
        <end position="86"/>
    </location>
</feature>
<dbReference type="InterPro" id="IPR007267">
    <property type="entry name" value="GtrA_DPMS_TM"/>
</dbReference>
<evidence type="ECO:0000313" key="8">
    <source>
        <dbReference type="EMBL" id="QIZ10576.1"/>
    </source>
</evidence>
<feature type="transmembrane region" description="Helical" evidence="6">
    <location>
        <begin position="5"/>
        <end position="26"/>
    </location>
</feature>
<dbReference type="Proteomes" id="UP000501868">
    <property type="component" value="Chromosome"/>
</dbReference>
<evidence type="ECO:0000256" key="2">
    <source>
        <dbReference type="ARBA" id="ARBA00009399"/>
    </source>
</evidence>
<dbReference type="GO" id="GO:0000271">
    <property type="term" value="P:polysaccharide biosynthetic process"/>
    <property type="evidence" value="ECO:0007669"/>
    <property type="project" value="InterPro"/>
</dbReference>
<dbReference type="PANTHER" id="PTHR38459:SF1">
    <property type="entry name" value="PROPHAGE BACTOPRENOL-LINKED GLUCOSE TRANSLOCASE HOMOLOG"/>
    <property type="match status" value="1"/>
</dbReference>
<keyword evidence="5 6" id="KW-0472">Membrane</keyword>
<evidence type="ECO:0000256" key="5">
    <source>
        <dbReference type="ARBA" id="ARBA00023136"/>
    </source>
</evidence>
<evidence type="ECO:0000259" key="7">
    <source>
        <dbReference type="Pfam" id="PF04138"/>
    </source>
</evidence>
<dbReference type="GO" id="GO:0005886">
    <property type="term" value="C:plasma membrane"/>
    <property type="evidence" value="ECO:0007669"/>
    <property type="project" value="TreeGrafter"/>
</dbReference>
<gene>
    <name evidence="8" type="ORF">HFZ78_30835</name>
</gene>
<evidence type="ECO:0000256" key="3">
    <source>
        <dbReference type="ARBA" id="ARBA00022692"/>
    </source>
</evidence>
<dbReference type="PANTHER" id="PTHR38459">
    <property type="entry name" value="PROPHAGE BACTOPRENOL-LINKED GLUCOSE TRANSLOCASE HOMOLOG"/>
    <property type="match status" value="1"/>
</dbReference>
<sequence>MKFTFVRFIMVGVVNTMVGLSVMYLLLHGLGLSYWMSTFLGNSVGACVSFFLNRRFTFRSDVSVLKGLLRFVVVILICYFLSFSMGKNLIHWLLINNNSITSKVKTDLAVLMSTFIYTILNFLSQKLLVFPQKRGFALKVKDK</sequence>
<organism evidence="8 9">
    <name type="scientific">Priestia megaterium</name>
    <name type="common">Bacillus megaterium</name>
    <dbReference type="NCBI Taxonomy" id="1404"/>
    <lineage>
        <taxon>Bacteria</taxon>
        <taxon>Bacillati</taxon>
        <taxon>Bacillota</taxon>
        <taxon>Bacilli</taxon>
        <taxon>Bacillales</taxon>
        <taxon>Bacillaceae</taxon>
        <taxon>Priestia</taxon>
    </lineage>
</organism>
<dbReference type="Pfam" id="PF04138">
    <property type="entry name" value="GtrA_DPMS_TM"/>
    <property type="match status" value="1"/>
</dbReference>
<dbReference type="InterPro" id="IPR051401">
    <property type="entry name" value="GtrA_CellWall_Glycosyl"/>
</dbReference>
<reference evidence="8 9" key="2">
    <citation type="submission" date="2020-04" db="EMBL/GenBank/DDBJ databases">
        <authorList>
            <person name="Fomenkov A."/>
            <person name="Anton B.P."/>
            <person name="Roberts R.J."/>
        </authorList>
    </citation>
    <scope>NUCLEOTIDE SEQUENCE [LARGE SCALE GENOMIC DNA]</scope>
    <source>
        <strain evidence="8 9">S2</strain>
    </source>
</reference>
<evidence type="ECO:0000256" key="6">
    <source>
        <dbReference type="SAM" id="Phobius"/>
    </source>
</evidence>
<dbReference type="AlphaFoldDB" id="A0A6H1PAG5"/>
<accession>A0A6H1PAG5</accession>
<proteinExistence type="inferred from homology"/>
<evidence type="ECO:0000256" key="1">
    <source>
        <dbReference type="ARBA" id="ARBA00004141"/>
    </source>
</evidence>
<evidence type="ECO:0000313" key="9">
    <source>
        <dbReference type="Proteomes" id="UP000501868"/>
    </source>
</evidence>
<feature type="transmembrane region" description="Helical" evidence="6">
    <location>
        <begin position="32"/>
        <end position="52"/>
    </location>
</feature>